<dbReference type="PANTHER" id="PTHR32243">
    <property type="entry name" value="MALTOSE TRANSPORT SYSTEM PERMEASE-RELATED"/>
    <property type="match status" value="1"/>
</dbReference>
<dbReference type="InterPro" id="IPR000515">
    <property type="entry name" value="MetI-like"/>
</dbReference>
<evidence type="ECO:0000256" key="4">
    <source>
        <dbReference type="ARBA" id="ARBA00022692"/>
    </source>
</evidence>
<dbReference type="PANTHER" id="PTHR32243:SF18">
    <property type="entry name" value="INNER MEMBRANE ABC TRANSPORTER PERMEASE PROTEIN YCJP"/>
    <property type="match status" value="1"/>
</dbReference>
<feature type="domain" description="ABC transmembrane type-1" evidence="8">
    <location>
        <begin position="70"/>
        <end position="262"/>
    </location>
</feature>
<gene>
    <name evidence="9" type="ORF">ACFOLH_01770</name>
</gene>
<feature type="transmembrane region" description="Helical" evidence="7">
    <location>
        <begin position="69"/>
        <end position="94"/>
    </location>
</feature>
<accession>A0ABV7WCE1</accession>
<evidence type="ECO:0000256" key="6">
    <source>
        <dbReference type="ARBA" id="ARBA00023136"/>
    </source>
</evidence>
<feature type="transmembrane region" description="Helical" evidence="7">
    <location>
        <begin position="106"/>
        <end position="128"/>
    </location>
</feature>
<dbReference type="CDD" id="cd06261">
    <property type="entry name" value="TM_PBP2"/>
    <property type="match status" value="1"/>
</dbReference>
<evidence type="ECO:0000313" key="9">
    <source>
        <dbReference type="EMBL" id="MFC3687064.1"/>
    </source>
</evidence>
<keyword evidence="2 7" id="KW-0813">Transport</keyword>
<sequence length="277" mass="29804">MRAPLRRRVALAAAALVVFVCSTAPVYWMVTTSFQRGTDITAPTPTFHPFGGTLANYAKVVERGFFPQALLNSLVVTLSTVVLALLLAVLAAVAVARFRFRGRAGFVVTVLVVQMIPPEALVISLFGVLDGWQLVNTVLGLVLVYLVFVLPFTIWTLRGFVAGVPVELEEAAMIDGCSRASAFRRITFPLMAPGLVATGVFAFIQAWNEFVFALVIMNRPDSQTLPVWLQAFNAGARGTDWGGVMAGSTLMAVPVVVFFLLVQTRLTRGLADGAVKG</sequence>
<keyword evidence="3" id="KW-1003">Cell membrane</keyword>
<feature type="transmembrane region" description="Helical" evidence="7">
    <location>
        <begin position="134"/>
        <end position="155"/>
    </location>
</feature>
<comment type="caution">
    <text evidence="9">The sequence shown here is derived from an EMBL/GenBank/DDBJ whole genome shotgun (WGS) entry which is preliminary data.</text>
</comment>
<reference evidence="10" key="1">
    <citation type="journal article" date="2019" name="Int. J. Syst. Evol. Microbiol.">
        <title>The Global Catalogue of Microorganisms (GCM) 10K type strain sequencing project: providing services to taxonomists for standard genome sequencing and annotation.</title>
        <authorList>
            <consortium name="The Broad Institute Genomics Platform"/>
            <consortium name="The Broad Institute Genome Sequencing Center for Infectious Disease"/>
            <person name="Wu L."/>
            <person name="Ma J."/>
        </authorList>
    </citation>
    <scope>NUCLEOTIDE SEQUENCE [LARGE SCALE GENOMIC DNA]</scope>
    <source>
        <strain evidence="10">NCAIM B.02333</strain>
    </source>
</reference>
<dbReference type="InterPro" id="IPR050901">
    <property type="entry name" value="BP-dep_ABC_trans_perm"/>
</dbReference>
<protein>
    <submittedName>
        <fullName evidence="9">Carbohydrate ABC transporter permease</fullName>
    </submittedName>
</protein>
<comment type="subcellular location">
    <subcellularLocation>
        <location evidence="1 7">Cell membrane</location>
        <topology evidence="1 7">Multi-pass membrane protein</topology>
    </subcellularLocation>
</comment>
<comment type="similarity">
    <text evidence="7">Belongs to the binding-protein-dependent transport system permease family.</text>
</comment>
<evidence type="ECO:0000256" key="2">
    <source>
        <dbReference type="ARBA" id="ARBA00022448"/>
    </source>
</evidence>
<dbReference type="InterPro" id="IPR035906">
    <property type="entry name" value="MetI-like_sf"/>
</dbReference>
<feature type="transmembrane region" description="Helical" evidence="7">
    <location>
        <begin position="188"/>
        <end position="207"/>
    </location>
</feature>
<dbReference type="EMBL" id="JBHRWW010000001">
    <property type="protein sequence ID" value="MFC3687064.1"/>
    <property type="molecule type" value="Genomic_DNA"/>
</dbReference>
<dbReference type="Pfam" id="PF00528">
    <property type="entry name" value="BPD_transp_1"/>
    <property type="match status" value="1"/>
</dbReference>
<evidence type="ECO:0000256" key="1">
    <source>
        <dbReference type="ARBA" id="ARBA00004651"/>
    </source>
</evidence>
<keyword evidence="10" id="KW-1185">Reference proteome</keyword>
<dbReference type="RefSeq" id="WP_340294309.1">
    <property type="nucleotide sequence ID" value="NZ_JBBEOI010000150.1"/>
</dbReference>
<keyword evidence="5 7" id="KW-1133">Transmembrane helix</keyword>
<dbReference type="Gene3D" id="1.10.3720.10">
    <property type="entry name" value="MetI-like"/>
    <property type="match status" value="1"/>
</dbReference>
<dbReference type="PROSITE" id="PS50928">
    <property type="entry name" value="ABC_TM1"/>
    <property type="match status" value="1"/>
</dbReference>
<organism evidence="9 10">
    <name type="scientific">Aquipuribacter hungaricus</name>
    <dbReference type="NCBI Taxonomy" id="545624"/>
    <lineage>
        <taxon>Bacteria</taxon>
        <taxon>Bacillati</taxon>
        <taxon>Actinomycetota</taxon>
        <taxon>Actinomycetes</taxon>
        <taxon>Micrococcales</taxon>
        <taxon>Intrasporangiaceae</taxon>
        <taxon>Aquipuribacter</taxon>
    </lineage>
</organism>
<keyword evidence="6 7" id="KW-0472">Membrane</keyword>
<proteinExistence type="inferred from homology"/>
<evidence type="ECO:0000259" key="8">
    <source>
        <dbReference type="PROSITE" id="PS50928"/>
    </source>
</evidence>
<dbReference type="SUPFAM" id="SSF161098">
    <property type="entry name" value="MetI-like"/>
    <property type="match status" value="1"/>
</dbReference>
<dbReference type="Proteomes" id="UP001595685">
    <property type="component" value="Unassembled WGS sequence"/>
</dbReference>
<evidence type="ECO:0000256" key="5">
    <source>
        <dbReference type="ARBA" id="ARBA00022989"/>
    </source>
</evidence>
<name>A0ABV7WCE1_9MICO</name>
<evidence type="ECO:0000256" key="7">
    <source>
        <dbReference type="RuleBase" id="RU363032"/>
    </source>
</evidence>
<evidence type="ECO:0000256" key="3">
    <source>
        <dbReference type="ARBA" id="ARBA00022475"/>
    </source>
</evidence>
<keyword evidence="4 7" id="KW-0812">Transmembrane</keyword>
<feature type="transmembrane region" description="Helical" evidence="7">
    <location>
        <begin position="241"/>
        <end position="262"/>
    </location>
</feature>
<evidence type="ECO:0000313" key="10">
    <source>
        <dbReference type="Proteomes" id="UP001595685"/>
    </source>
</evidence>